<sequence length="97" mass="10280">MPPSDWTRMAITSGVAATAMAFLAIDAAVDVSPGGIAKRLEVVQASLTDAAVGHHQLAFAVRAWARGSDQTHRPAAYQTCIEHHEHRPQPGGIDRGV</sequence>
<proteinExistence type="predicted"/>
<dbReference type="EMBL" id="RKMK01000011">
    <property type="protein sequence ID" value="RXG97326.1"/>
    <property type="molecule type" value="Genomic_DNA"/>
</dbReference>
<evidence type="ECO:0000313" key="1">
    <source>
        <dbReference type="EMBL" id="RXG97326.1"/>
    </source>
</evidence>
<accession>A0A4Q0QP17</accession>
<evidence type="ECO:0000313" key="2">
    <source>
        <dbReference type="Proteomes" id="UP000290174"/>
    </source>
</evidence>
<gene>
    <name evidence="1" type="ORF">EAS61_15120</name>
</gene>
<name>A0A4Q0QP17_9BRAD</name>
<dbReference type="Proteomes" id="UP000290174">
    <property type="component" value="Unassembled WGS sequence"/>
</dbReference>
<reference evidence="1 2" key="1">
    <citation type="submission" date="2018-11" db="EMBL/GenBank/DDBJ databases">
        <title>Bradyrhizobium sp. nov., isolated from effective nodules of peanut in China.</title>
        <authorList>
            <person name="Li Y."/>
        </authorList>
    </citation>
    <scope>NUCLEOTIDE SEQUENCE [LARGE SCALE GENOMIC DNA]</scope>
    <source>
        <strain evidence="1 2">CCBAU 51770</strain>
    </source>
</reference>
<comment type="caution">
    <text evidence="1">The sequence shown here is derived from an EMBL/GenBank/DDBJ whole genome shotgun (WGS) entry which is preliminary data.</text>
</comment>
<organism evidence="1 2">
    <name type="scientific">Bradyrhizobium zhanjiangense</name>
    <dbReference type="NCBI Taxonomy" id="1325107"/>
    <lineage>
        <taxon>Bacteria</taxon>
        <taxon>Pseudomonadati</taxon>
        <taxon>Pseudomonadota</taxon>
        <taxon>Alphaproteobacteria</taxon>
        <taxon>Hyphomicrobiales</taxon>
        <taxon>Nitrobacteraceae</taxon>
        <taxon>Bradyrhizobium</taxon>
    </lineage>
</organism>
<protein>
    <submittedName>
        <fullName evidence="1">Uncharacterized protein</fullName>
    </submittedName>
</protein>
<dbReference type="AlphaFoldDB" id="A0A4Q0QP17"/>